<feature type="region of interest" description="Disordered" evidence="1">
    <location>
        <begin position="69"/>
        <end position="101"/>
    </location>
</feature>
<reference evidence="3 4" key="1">
    <citation type="submission" date="2018-06" db="EMBL/GenBank/DDBJ databases">
        <authorList>
            <consortium name="Pathogen Informatics"/>
            <person name="Doyle S."/>
        </authorList>
    </citation>
    <scope>NUCLEOTIDE SEQUENCE [LARGE SCALE GENOMIC DNA]</scope>
    <source>
        <strain evidence="3 4">NCTC7922</strain>
    </source>
</reference>
<protein>
    <submittedName>
        <fullName evidence="3">Adhesin/invasin-like protein</fullName>
    </submittedName>
</protein>
<dbReference type="Proteomes" id="UP000254174">
    <property type="component" value="Unassembled WGS sequence"/>
</dbReference>
<dbReference type="EMBL" id="UGFC01000006">
    <property type="protein sequence ID" value="STM20121.1"/>
    <property type="molecule type" value="Genomic_DNA"/>
</dbReference>
<evidence type="ECO:0000256" key="1">
    <source>
        <dbReference type="SAM" id="MobiDB-lite"/>
    </source>
</evidence>
<accession>A0A377DGK9</accession>
<gene>
    <name evidence="3" type="ORF">NCTC7922_06081</name>
</gene>
<feature type="chain" id="PRO_5016739554" evidence="2">
    <location>
        <begin position="24"/>
        <end position="101"/>
    </location>
</feature>
<organism evidence="3 4">
    <name type="scientific">Escherichia coli</name>
    <dbReference type="NCBI Taxonomy" id="562"/>
    <lineage>
        <taxon>Bacteria</taxon>
        <taxon>Pseudomonadati</taxon>
        <taxon>Pseudomonadota</taxon>
        <taxon>Gammaproteobacteria</taxon>
        <taxon>Enterobacterales</taxon>
        <taxon>Enterobacteriaceae</taxon>
        <taxon>Escherichia</taxon>
    </lineage>
</organism>
<sequence length="101" mass="10980">MKTVNVALLALIISATSSPVVLAGDTIEAAATELSAINSGMSQSEIEQKITRFLERTDNSPAAYTYLTEHHYIPSETPDTTQTPPVQADPDAGQKNRCRYR</sequence>
<name>A0A377DGK9_ECOLX</name>
<dbReference type="AlphaFoldDB" id="A0A377DGK9"/>
<keyword evidence="2" id="KW-0732">Signal</keyword>
<proteinExistence type="predicted"/>
<evidence type="ECO:0000313" key="4">
    <source>
        <dbReference type="Proteomes" id="UP000254174"/>
    </source>
</evidence>
<feature type="signal peptide" evidence="2">
    <location>
        <begin position="1"/>
        <end position="23"/>
    </location>
</feature>
<evidence type="ECO:0000256" key="2">
    <source>
        <dbReference type="SAM" id="SignalP"/>
    </source>
</evidence>
<evidence type="ECO:0000313" key="3">
    <source>
        <dbReference type="EMBL" id="STM20121.1"/>
    </source>
</evidence>